<feature type="signal peptide" evidence="3">
    <location>
        <begin position="1"/>
        <end position="17"/>
    </location>
</feature>
<keyword evidence="2 5" id="KW-0456">Lyase</keyword>
<gene>
    <name evidence="5" type="ORF">DW888_16370</name>
</gene>
<evidence type="ECO:0000256" key="2">
    <source>
        <dbReference type="ARBA" id="ARBA00023239"/>
    </source>
</evidence>
<comment type="caution">
    <text evidence="5">The sequence shown here is derived from an EMBL/GenBank/DDBJ whole genome shotgun (WGS) entry which is preliminary data.</text>
</comment>
<feature type="domain" description="Alginate lyase" evidence="4">
    <location>
        <begin position="52"/>
        <end position="323"/>
    </location>
</feature>
<reference evidence="5 6" key="1">
    <citation type="submission" date="2018-08" db="EMBL/GenBank/DDBJ databases">
        <title>A genome reference for cultivated species of the human gut microbiota.</title>
        <authorList>
            <person name="Zou Y."/>
            <person name="Xue W."/>
            <person name="Luo G."/>
        </authorList>
    </citation>
    <scope>NUCLEOTIDE SEQUENCE [LARGE SCALE GENOMIC DNA]</scope>
    <source>
        <strain evidence="5 6">AM40-30BH</strain>
    </source>
</reference>
<proteinExistence type="predicted"/>
<accession>A0A413VH20</accession>
<name>A0A413VH20_9BACE</name>
<dbReference type="GO" id="GO:0042597">
    <property type="term" value="C:periplasmic space"/>
    <property type="evidence" value="ECO:0007669"/>
    <property type="project" value="InterPro"/>
</dbReference>
<feature type="chain" id="PRO_5019255116" evidence="3">
    <location>
        <begin position="18"/>
        <end position="383"/>
    </location>
</feature>
<organism evidence="5 6">
    <name type="scientific">Bacteroides nordii</name>
    <dbReference type="NCBI Taxonomy" id="291645"/>
    <lineage>
        <taxon>Bacteria</taxon>
        <taxon>Pseudomonadati</taxon>
        <taxon>Bacteroidota</taxon>
        <taxon>Bacteroidia</taxon>
        <taxon>Bacteroidales</taxon>
        <taxon>Bacteroidaceae</taxon>
        <taxon>Bacteroides</taxon>
    </lineage>
</organism>
<dbReference type="EMBL" id="QSGO01000017">
    <property type="protein sequence ID" value="RHB32896.1"/>
    <property type="molecule type" value="Genomic_DNA"/>
</dbReference>
<protein>
    <submittedName>
        <fullName evidence="5">Alginate lyase</fullName>
    </submittedName>
</protein>
<dbReference type="InterPro" id="IPR008929">
    <property type="entry name" value="Chondroitin_lyas"/>
</dbReference>
<dbReference type="SUPFAM" id="SSF48230">
    <property type="entry name" value="Chondroitin AC/alginate lyase"/>
    <property type="match status" value="1"/>
</dbReference>
<evidence type="ECO:0000256" key="3">
    <source>
        <dbReference type="SAM" id="SignalP"/>
    </source>
</evidence>
<keyword evidence="1 3" id="KW-0732">Signal</keyword>
<dbReference type="GO" id="GO:0016829">
    <property type="term" value="F:lyase activity"/>
    <property type="evidence" value="ECO:0007669"/>
    <property type="project" value="UniProtKB-KW"/>
</dbReference>
<evidence type="ECO:0000313" key="5">
    <source>
        <dbReference type="EMBL" id="RHB32896.1"/>
    </source>
</evidence>
<dbReference type="Proteomes" id="UP000284379">
    <property type="component" value="Unassembled WGS sequence"/>
</dbReference>
<dbReference type="InterPro" id="IPR008397">
    <property type="entry name" value="Alginate_lyase_dom"/>
</dbReference>
<dbReference type="Gene3D" id="1.50.10.100">
    <property type="entry name" value="Chondroitin AC/alginate lyase"/>
    <property type="match status" value="1"/>
</dbReference>
<sequence length="383" mass="43986">MKCFYYLLLTCFLFSCAASGPDPVVKTLRQEILKRAEQNLAEKPVTVTSFIAERSMGGSHDFFSEGDYWWPDSLNPDGPYIRRDGETNPDNFVAHRHAMVRFSVITGNLTSAYLITQDKKYADAVLQHIRAWFVNKETRMNPNLLYAQAIKGIATGRGIGIIDTVHLIEVAQSLLRLQQAGVLPAEDAKVTKEWFASYLNWMVTHPYGMDEMKAKNNHGTCWVMQAAMFAKYTEDEKMMKFCSDRYKEVLLPGQMAEDGSFPLEQERTKPYAYSLFNLDAMTMICQILSTNDDNLWQYTTADGRNIMLGISYLYPFVADKSKWTLAPDVMCWEEWPVAHPFLLFGSAQLKDEAMFDTWLKLEHFPTNNEVVRNLPIRNPIIWL</sequence>
<dbReference type="PROSITE" id="PS51257">
    <property type="entry name" value="PROKAR_LIPOPROTEIN"/>
    <property type="match status" value="1"/>
</dbReference>
<evidence type="ECO:0000256" key="1">
    <source>
        <dbReference type="ARBA" id="ARBA00022729"/>
    </source>
</evidence>
<dbReference type="Pfam" id="PF05426">
    <property type="entry name" value="Alginate_lyase"/>
    <property type="match status" value="1"/>
</dbReference>
<evidence type="ECO:0000259" key="4">
    <source>
        <dbReference type="Pfam" id="PF05426"/>
    </source>
</evidence>
<dbReference type="AlphaFoldDB" id="A0A413VH20"/>
<evidence type="ECO:0000313" key="6">
    <source>
        <dbReference type="Proteomes" id="UP000284379"/>
    </source>
</evidence>
<dbReference type="RefSeq" id="WP_122202014.1">
    <property type="nucleotide sequence ID" value="NZ_CABJFV010000017.1"/>
</dbReference>